<dbReference type="EMBL" id="LR031879">
    <property type="protein sequence ID" value="VDD56990.1"/>
    <property type="molecule type" value="Genomic_DNA"/>
</dbReference>
<dbReference type="PROSITE" id="PS50158">
    <property type="entry name" value="ZF_CCHC"/>
    <property type="match status" value="1"/>
</dbReference>
<dbReference type="GO" id="GO:0003676">
    <property type="term" value="F:nucleic acid binding"/>
    <property type="evidence" value="ECO:0007669"/>
    <property type="project" value="InterPro"/>
</dbReference>
<dbReference type="InterPro" id="IPR001878">
    <property type="entry name" value="Znf_CCHC"/>
</dbReference>
<evidence type="ECO:0000313" key="4">
    <source>
        <dbReference type="EMBL" id="VDD56990.1"/>
    </source>
</evidence>
<dbReference type="PANTHER" id="PTHR31286:SF181">
    <property type="entry name" value="ZINC KNUCKLE (CCHC-TYPE) FAMILY PROTEIN"/>
    <property type="match status" value="1"/>
</dbReference>
<name>A0A3P6FWW5_BRAOL</name>
<gene>
    <name evidence="4" type="ORF">BOLC8T50219H</name>
</gene>
<evidence type="ECO:0000259" key="3">
    <source>
        <dbReference type="PROSITE" id="PS50158"/>
    </source>
</evidence>
<dbReference type="PANTHER" id="PTHR31286">
    <property type="entry name" value="GLYCINE-RICH CELL WALL STRUCTURAL PROTEIN 1.8-LIKE"/>
    <property type="match status" value="1"/>
</dbReference>
<evidence type="ECO:0000256" key="1">
    <source>
        <dbReference type="PROSITE-ProRule" id="PRU00047"/>
    </source>
</evidence>
<dbReference type="InterPro" id="IPR040256">
    <property type="entry name" value="At4g02000-like"/>
</dbReference>
<protein>
    <recommendedName>
        <fullName evidence="3">CCHC-type domain-containing protein</fullName>
    </recommendedName>
</protein>
<proteinExistence type="predicted"/>
<evidence type="ECO:0000256" key="2">
    <source>
        <dbReference type="SAM" id="MobiDB-lite"/>
    </source>
</evidence>
<keyword evidence="1" id="KW-0862">Zinc</keyword>
<dbReference type="GO" id="GO:0008270">
    <property type="term" value="F:zinc ion binding"/>
    <property type="evidence" value="ECO:0007669"/>
    <property type="project" value="UniProtKB-KW"/>
</dbReference>
<feature type="region of interest" description="Disordered" evidence="2">
    <location>
        <begin position="126"/>
        <end position="154"/>
    </location>
</feature>
<organism evidence="4">
    <name type="scientific">Brassica oleracea</name>
    <name type="common">Wild cabbage</name>
    <dbReference type="NCBI Taxonomy" id="3712"/>
    <lineage>
        <taxon>Eukaryota</taxon>
        <taxon>Viridiplantae</taxon>
        <taxon>Streptophyta</taxon>
        <taxon>Embryophyta</taxon>
        <taxon>Tracheophyta</taxon>
        <taxon>Spermatophyta</taxon>
        <taxon>Magnoliopsida</taxon>
        <taxon>eudicotyledons</taxon>
        <taxon>Gunneridae</taxon>
        <taxon>Pentapetalae</taxon>
        <taxon>rosids</taxon>
        <taxon>malvids</taxon>
        <taxon>Brassicales</taxon>
        <taxon>Brassicaceae</taxon>
        <taxon>Brassiceae</taxon>
        <taxon>Brassica</taxon>
    </lineage>
</organism>
<keyword evidence="1" id="KW-0479">Metal-binding</keyword>
<sequence>MYSLDGISVVASAIGEPLHTEKARLDPYHFGDTKVKIEITLDNDPPKLVEVRDIQGNSVRIKVDYPSLPPKCLNCGKYGHPLNRCLKPLIKRKKAYVQETSNQVRMVSTSTKISLNSDKVETEEISEVNQSAQLETQEKPSKNKKSKRRSQKEEEDQALVQKAWRLLCPLIQPKPRVTLYLLNTKILQLMWWILLSLLKGKKLMSLISSWMKKLRLKRYKINMILILVMMTDCGLSTLRRSAEL</sequence>
<keyword evidence="1" id="KW-0863">Zinc-finger</keyword>
<dbReference type="AlphaFoldDB" id="A0A3P6FWW5"/>
<reference evidence="4" key="1">
    <citation type="submission" date="2018-11" db="EMBL/GenBank/DDBJ databases">
        <authorList>
            <consortium name="Genoscope - CEA"/>
            <person name="William W."/>
        </authorList>
    </citation>
    <scope>NUCLEOTIDE SEQUENCE</scope>
</reference>
<accession>A0A3P6FWW5</accession>
<feature type="domain" description="CCHC-type" evidence="3">
    <location>
        <begin position="71"/>
        <end position="85"/>
    </location>
</feature>